<feature type="chain" id="PRO_5046239201" evidence="1">
    <location>
        <begin position="26"/>
        <end position="158"/>
    </location>
</feature>
<accession>A0ABV2BQY3</accession>
<gene>
    <name evidence="3" type="ORF">ABVT43_04310</name>
</gene>
<dbReference type="Proteomes" id="UP001548189">
    <property type="component" value="Unassembled WGS sequence"/>
</dbReference>
<keyword evidence="4" id="KW-1185">Reference proteome</keyword>
<evidence type="ECO:0000259" key="2">
    <source>
        <dbReference type="Pfam" id="PF13474"/>
    </source>
</evidence>
<protein>
    <submittedName>
        <fullName evidence="3">Nuclear transport factor 2 family protein</fullName>
    </submittedName>
</protein>
<evidence type="ECO:0000256" key="1">
    <source>
        <dbReference type="SAM" id="SignalP"/>
    </source>
</evidence>
<feature type="domain" description="SnoaL-like" evidence="2">
    <location>
        <begin position="36"/>
        <end position="147"/>
    </location>
</feature>
<evidence type="ECO:0000313" key="3">
    <source>
        <dbReference type="EMBL" id="MET1254345.1"/>
    </source>
</evidence>
<comment type="caution">
    <text evidence="3">The sequence shown here is derived from an EMBL/GenBank/DDBJ whole genome shotgun (WGS) entry which is preliminary data.</text>
</comment>
<dbReference type="InterPro" id="IPR032710">
    <property type="entry name" value="NTF2-like_dom_sf"/>
</dbReference>
<evidence type="ECO:0000313" key="4">
    <source>
        <dbReference type="Proteomes" id="UP001548189"/>
    </source>
</evidence>
<dbReference type="SUPFAM" id="SSF54427">
    <property type="entry name" value="NTF2-like"/>
    <property type="match status" value="1"/>
</dbReference>
<dbReference type="RefSeq" id="WP_353873902.1">
    <property type="nucleotide sequence ID" value="NZ_JBEVCJ010000003.1"/>
</dbReference>
<proteinExistence type="predicted"/>
<dbReference type="Pfam" id="PF13474">
    <property type="entry name" value="SnoaL_3"/>
    <property type="match status" value="1"/>
</dbReference>
<dbReference type="InterPro" id="IPR037401">
    <property type="entry name" value="SnoaL-like"/>
</dbReference>
<reference evidence="3 4" key="1">
    <citation type="submission" date="2024-06" db="EMBL/GenBank/DDBJ databases">
        <authorList>
            <person name="Li F."/>
        </authorList>
    </citation>
    <scope>NUCLEOTIDE SEQUENCE [LARGE SCALE GENOMIC DNA]</scope>
    <source>
        <strain evidence="3 4">GXAS 311</strain>
    </source>
</reference>
<keyword evidence="1" id="KW-0732">Signal</keyword>
<feature type="signal peptide" evidence="1">
    <location>
        <begin position="1"/>
        <end position="25"/>
    </location>
</feature>
<dbReference type="EMBL" id="JBEVCJ010000003">
    <property type="protein sequence ID" value="MET1254345.1"/>
    <property type="molecule type" value="Genomic_DNA"/>
</dbReference>
<organism evidence="3 4">
    <name type="scientific">Aliikangiella maris</name>
    <dbReference type="NCBI Taxonomy" id="3162458"/>
    <lineage>
        <taxon>Bacteria</taxon>
        <taxon>Pseudomonadati</taxon>
        <taxon>Pseudomonadota</taxon>
        <taxon>Gammaproteobacteria</taxon>
        <taxon>Oceanospirillales</taxon>
        <taxon>Pleioneaceae</taxon>
        <taxon>Aliikangiella</taxon>
    </lineage>
</organism>
<sequence>MIKNKRVNNLVICFLVLFNSPNINASPERYCDFDCTLDRHLKAIQQKDFELFSSTLTQGERLTFILPNGKFSEDIQSYKKLLKNWFATDGWTFSTKVIAIEKTKEMVSALLLVSYDELERNGKPYHLDHYLSLVFKKENGHWGLVHDQNTKTSLKKSN</sequence>
<name>A0ABV2BQY3_9GAMM</name>
<dbReference type="Gene3D" id="3.10.450.50">
    <property type="match status" value="1"/>
</dbReference>